<dbReference type="PATRIC" id="fig|285983.3.peg.3226"/>
<feature type="domain" description="DUF4935" evidence="1">
    <location>
        <begin position="11"/>
        <end position="189"/>
    </location>
</feature>
<organism evidence="2 3">
    <name type="scientific">Mesobacillus subterraneus</name>
    <dbReference type="NCBI Taxonomy" id="285983"/>
    <lineage>
        <taxon>Bacteria</taxon>
        <taxon>Bacillati</taxon>
        <taxon>Bacillota</taxon>
        <taxon>Bacilli</taxon>
        <taxon>Bacillales</taxon>
        <taxon>Bacillaceae</taxon>
        <taxon>Mesobacillus</taxon>
    </lineage>
</organism>
<dbReference type="EMBL" id="JXIQ01000023">
    <property type="protein sequence ID" value="KIY23203.1"/>
    <property type="molecule type" value="Genomic_DNA"/>
</dbReference>
<keyword evidence="3" id="KW-1185">Reference proteome</keyword>
<evidence type="ECO:0000313" key="3">
    <source>
        <dbReference type="Proteomes" id="UP000032512"/>
    </source>
</evidence>
<dbReference type="RefSeq" id="WP_044391472.1">
    <property type="nucleotide sequence ID" value="NZ_JXIQ01000023.1"/>
</dbReference>
<dbReference type="Proteomes" id="UP000032512">
    <property type="component" value="Unassembled WGS sequence"/>
</dbReference>
<protein>
    <recommendedName>
        <fullName evidence="1">DUF4935 domain-containing protein</fullName>
    </recommendedName>
</protein>
<gene>
    <name evidence="2" type="ORF">UB32_04230</name>
</gene>
<evidence type="ECO:0000259" key="1">
    <source>
        <dbReference type="Pfam" id="PF16289"/>
    </source>
</evidence>
<dbReference type="InterPro" id="IPR032557">
    <property type="entry name" value="DUF4935"/>
</dbReference>
<dbReference type="OrthoDB" id="2779996at2"/>
<proteinExistence type="predicted"/>
<name>A0A0D6ZF11_9BACI</name>
<accession>A0A0D6ZF11</accession>
<evidence type="ECO:0000313" key="2">
    <source>
        <dbReference type="EMBL" id="KIY23203.1"/>
    </source>
</evidence>
<comment type="caution">
    <text evidence="2">The sequence shown here is derived from an EMBL/GenBank/DDBJ whole genome shotgun (WGS) entry which is preliminary data.</text>
</comment>
<reference evidence="2 3" key="1">
    <citation type="submission" date="2015-01" db="EMBL/GenBank/DDBJ databases">
        <title>Draft genome sequences of the supercritical CO2 tolerant bacteria Bacillus subterraneus MITOT1 and Bacillus cereus MIT0214.</title>
        <authorList>
            <person name="Peet K.C."/>
            <person name="Thompson J.R."/>
        </authorList>
    </citation>
    <scope>NUCLEOTIDE SEQUENCE [LARGE SCALE GENOMIC DNA]</scope>
    <source>
        <strain evidence="2 3">MITOT1</strain>
    </source>
</reference>
<dbReference type="Pfam" id="PF16289">
    <property type="entry name" value="PIN_12"/>
    <property type="match status" value="1"/>
</dbReference>
<dbReference type="AlphaFoldDB" id="A0A0D6ZF11"/>
<sequence length="360" mass="42811">MSSSNPNNYVIIFDTNILYEKAENGCDFCEFKFNRLFQNIVDEIEERDLVEHITIAVPDVAWNELYQQRIQSYNRKNQELEKLLEAFKFPNFQYEMSLLDYEIYLNEQVDLFKKKLDNYSMNVISIDLPSETRFKSIVKRAFSKLPPFEGIDKKSDKGFKDALIWESVLEFKTKCSESKVILYSRDGLFNDVLAEEYNDLFKDYLILLNKEVDVIKQIAEIQKTVNQLRKIDIDEVKYYEEIRLLTSFELIKDVIFETELYKKIGSQIYDVSDVRDSEIKNVIETTDINSKEYINFEINIQLSLTFSNSEKEEDIDLENEEIVFYVEYSFYEKCFYITKVYALENFYDLNKRQLGGGKFV</sequence>